<dbReference type="PANTHER" id="PTHR30032:SF8">
    <property type="entry name" value="GERMINATION-SPECIFIC N-ACETYLMURAMOYL-L-ALANINE AMIDASE"/>
    <property type="match status" value="1"/>
</dbReference>
<evidence type="ECO:0000256" key="1">
    <source>
        <dbReference type="SAM" id="SignalP"/>
    </source>
</evidence>
<dbReference type="EMBL" id="ADGQ01000060">
    <property type="protein sequence ID" value="EFM64387.1"/>
    <property type="molecule type" value="Genomic_DNA"/>
</dbReference>
<keyword evidence="1" id="KW-0732">Signal</keyword>
<proteinExistence type="predicted"/>
<feature type="signal peptide" evidence="1">
    <location>
        <begin position="1"/>
        <end position="24"/>
    </location>
</feature>
<dbReference type="GeneID" id="84801006"/>
<dbReference type="InterPro" id="IPR051922">
    <property type="entry name" value="Bact_Sporulation_Assoc"/>
</dbReference>
<accession>E0E407</accession>
<evidence type="ECO:0000313" key="3">
    <source>
        <dbReference type="Proteomes" id="UP000003244"/>
    </source>
</evidence>
<dbReference type="RefSeq" id="WP_007789989.1">
    <property type="nucleotide sequence ID" value="NZ_ADGQ01000060.1"/>
</dbReference>
<dbReference type="eggNOG" id="COG2340">
    <property type="taxonomic scope" value="Bacteria"/>
</dbReference>
<name>E0E407_9FIRM</name>
<dbReference type="PROSITE" id="PS51257">
    <property type="entry name" value="PROKAR_LIPOPROTEIN"/>
    <property type="match status" value="1"/>
</dbReference>
<comment type="caution">
    <text evidence="2">The sequence shown here is derived from an EMBL/GenBank/DDBJ whole genome shotgun (WGS) entry which is preliminary data.</text>
</comment>
<reference evidence="2 3" key="1">
    <citation type="submission" date="2010-08" db="EMBL/GenBank/DDBJ databases">
        <authorList>
            <person name="Harkins D.M."/>
            <person name="Madupu R."/>
            <person name="Durkin A.S."/>
            <person name="Torralba M."/>
            <person name="Methe B."/>
            <person name="Sutton G.G."/>
            <person name="Nelson K.E."/>
        </authorList>
    </citation>
    <scope>NUCLEOTIDE SEQUENCE [LARGE SCALE GENOMIC DNA]</scope>
    <source>
        <strain evidence="2 3">DSM 17678</strain>
    </source>
</reference>
<dbReference type="Pfam" id="PF04122">
    <property type="entry name" value="CW_binding_2"/>
    <property type="match status" value="3"/>
</dbReference>
<sequence>MKLRKRAASLVLSLTMLACSLASASALSYSEIQQIKGNDRYATASGIAGEYGLYDSVILVNADKNKLADGLSASGLAGVIKAPILLVHKDSIPNEAQLRMEIAKKIYIIGSNDSVSSDIENRLRSQGGFTVKRIGGQNRYETSNNVANEILSIKGAVGKVFIANGSRGEADAMSISAVAARDGEPILLTNGTSISSTARTISETTKNVYAIGGVDSISSRLVSSLGAVRVSGNSRYLTNTQVIRTFYRDTPYKYILSDGYKLVDALTGGPLAGRNNAPIVLVSANSDKSVLRGAKSLISLGGISQSVLTKCAAETNR</sequence>
<gene>
    <name evidence="2" type="ORF">HMPREF0634_0649</name>
</gene>
<keyword evidence="3" id="KW-1185">Reference proteome</keyword>
<dbReference type="InterPro" id="IPR007253">
    <property type="entry name" value="Cell_wall-bd_2"/>
</dbReference>
<dbReference type="STRING" id="596315.HMPREF0634_0649"/>
<dbReference type="Gene3D" id="3.40.50.12090">
    <property type="match status" value="2"/>
</dbReference>
<protein>
    <submittedName>
        <fullName evidence="2">Putative cell wall binding repeat 2</fullName>
    </submittedName>
</protein>
<dbReference type="AlphaFoldDB" id="E0E407"/>
<evidence type="ECO:0000313" key="2">
    <source>
        <dbReference type="EMBL" id="EFM64387.1"/>
    </source>
</evidence>
<dbReference type="PANTHER" id="PTHR30032">
    <property type="entry name" value="N-ACETYLMURAMOYL-L-ALANINE AMIDASE-RELATED"/>
    <property type="match status" value="1"/>
</dbReference>
<feature type="chain" id="PRO_5003133849" evidence="1">
    <location>
        <begin position="25"/>
        <end position="317"/>
    </location>
</feature>
<dbReference type="Proteomes" id="UP000003244">
    <property type="component" value="Unassembled WGS sequence"/>
</dbReference>
<dbReference type="OrthoDB" id="1756190at2"/>
<organism evidence="2 3">
    <name type="scientific">Peptostreptococcus stomatis DSM 17678</name>
    <dbReference type="NCBI Taxonomy" id="596315"/>
    <lineage>
        <taxon>Bacteria</taxon>
        <taxon>Bacillati</taxon>
        <taxon>Bacillota</taxon>
        <taxon>Clostridia</taxon>
        <taxon>Peptostreptococcales</taxon>
        <taxon>Peptostreptococcaceae</taxon>
        <taxon>Peptostreptococcus</taxon>
    </lineage>
</organism>